<gene>
    <name evidence="5" type="primary">F1R2A4</name>
</gene>
<dbReference type="GO" id="GO:0006633">
    <property type="term" value="P:fatty acid biosynthetic process"/>
    <property type="evidence" value="ECO:0007669"/>
    <property type="project" value="TreeGrafter"/>
</dbReference>
<feature type="non-terminal residue" evidence="5">
    <location>
        <position position="1"/>
    </location>
</feature>
<feature type="domain" description="Ketosynthase family 3 (KS3)" evidence="4">
    <location>
        <begin position="1"/>
        <end position="122"/>
    </location>
</feature>
<evidence type="ECO:0000256" key="3">
    <source>
        <dbReference type="ARBA" id="ARBA00022679"/>
    </source>
</evidence>
<keyword evidence="1" id="KW-0596">Phosphopantetheine</keyword>
<dbReference type="Pfam" id="PF16197">
    <property type="entry name" value="KAsynt_C_assoc"/>
    <property type="match status" value="1"/>
</dbReference>
<dbReference type="Gene3D" id="3.40.366.10">
    <property type="entry name" value="Malonyl-Coenzyme A Acyl Carrier Protein, domain 2"/>
    <property type="match status" value="1"/>
</dbReference>
<dbReference type="SUPFAM" id="SSF53901">
    <property type="entry name" value="Thiolase-like"/>
    <property type="match status" value="1"/>
</dbReference>
<dbReference type="InterPro" id="IPR020841">
    <property type="entry name" value="PKS_Beta-ketoAc_synthase_dom"/>
</dbReference>
<protein>
    <submittedName>
        <fullName evidence="5">Polyketide synthase</fullName>
    </submittedName>
</protein>
<dbReference type="PANTHER" id="PTHR43775">
    <property type="entry name" value="FATTY ACID SYNTHASE"/>
    <property type="match status" value="1"/>
</dbReference>
<proteinExistence type="predicted"/>
<dbReference type="Pfam" id="PF02801">
    <property type="entry name" value="Ketoacyl-synt_C"/>
    <property type="match status" value="1"/>
</dbReference>
<name>A2T119_9PEZI</name>
<dbReference type="InterPro" id="IPR014031">
    <property type="entry name" value="Ketoacyl_synth_C"/>
</dbReference>
<dbReference type="GO" id="GO:0004312">
    <property type="term" value="F:fatty acid synthase activity"/>
    <property type="evidence" value="ECO:0007669"/>
    <property type="project" value="TreeGrafter"/>
</dbReference>
<feature type="non-terminal residue" evidence="5">
    <location>
        <position position="240"/>
    </location>
</feature>
<keyword evidence="2" id="KW-0597">Phosphoprotein</keyword>
<dbReference type="PROSITE" id="PS52004">
    <property type="entry name" value="KS3_2"/>
    <property type="match status" value="1"/>
</dbReference>
<evidence type="ECO:0000313" key="5">
    <source>
        <dbReference type="EMBL" id="ABD47711.1"/>
    </source>
</evidence>
<evidence type="ECO:0000259" key="4">
    <source>
        <dbReference type="PROSITE" id="PS52004"/>
    </source>
</evidence>
<dbReference type="CDD" id="cd00833">
    <property type="entry name" value="PKS"/>
    <property type="match status" value="1"/>
</dbReference>
<organism evidence="5">
    <name type="scientific">Corollospora besarispora</name>
    <dbReference type="NCBI Taxonomy" id="372558"/>
    <lineage>
        <taxon>Eukaryota</taxon>
        <taxon>Fungi</taxon>
        <taxon>Dikarya</taxon>
        <taxon>Ascomycota</taxon>
        <taxon>Pezizomycotina</taxon>
        <taxon>Sordariomycetes</taxon>
        <taxon>Hypocreomycetidae</taxon>
        <taxon>Microascales</taxon>
        <taxon>Halosphaeriaceae</taxon>
        <taxon>Corollospora</taxon>
    </lineage>
</organism>
<dbReference type="GO" id="GO:0044550">
    <property type="term" value="P:secondary metabolite biosynthetic process"/>
    <property type="evidence" value="ECO:0007669"/>
    <property type="project" value="TreeGrafter"/>
</dbReference>
<reference evidence="5" key="1">
    <citation type="submission" date="2006-02" db="EMBL/GenBank/DDBJ databases">
        <title>Diversity of polyketide synthase genes in fungi isolated in Thailand.</title>
        <authorList>
            <person name="Sengpanich N."/>
            <person name="Amnuaykanjanasin A."/>
        </authorList>
    </citation>
    <scope>NUCLEOTIDE SEQUENCE</scope>
</reference>
<accession>A2T119</accession>
<evidence type="ECO:0000256" key="1">
    <source>
        <dbReference type="ARBA" id="ARBA00022450"/>
    </source>
</evidence>
<dbReference type="PANTHER" id="PTHR43775:SF20">
    <property type="entry name" value="HYBRID PKS-NRPS SYNTHETASE APDA"/>
    <property type="match status" value="1"/>
</dbReference>
<dbReference type="InterPro" id="IPR001227">
    <property type="entry name" value="Ac_transferase_dom_sf"/>
</dbReference>
<evidence type="ECO:0000256" key="2">
    <source>
        <dbReference type="ARBA" id="ARBA00022553"/>
    </source>
</evidence>
<dbReference type="InterPro" id="IPR050091">
    <property type="entry name" value="PKS_NRPS_Biosynth_Enz"/>
</dbReference>
<dbReference type="InterPro" id="IPR016039">
    <property type="entry name" value="Thiolase-like"/>
</dbReference>
<keyword evidence="3" id="KW-0808">Transferase</keyword>
<dbReference type="SMART" id="SM00825">
    <property type="entry name" value="PKS_KS"/>
    <property type="match status" value="1"/>
</dbReference>
<dbReference type="AlphaFoldDB" id="A2T119"/>
<dbReference type="Gene3D" id="3.30.70.3290">
    <property type="match status" value="1"/>
</dbReference>
<sequence>EAHGTGTPAGDPVEAEAVYRAFNINREGGDPLYVGSIKTILGHTKGTAGVAAVLKASLALQHSVIPPNLLFEQLSDKVAPFYKNVEICRAARPWPDAPGGIRRASVNSFGFGGANAHAILEHYENSRALSHASTDIAGLFTPFVFSAFSEQSLRATLGAFVEFLEADHPDIRPEDLAWTLRKRRSTFPYRAAFVASSLDDLRCQIASKLGQESTPVGTKALPGFKKPKILGIFTGQGAQW</sequence>
<dbReference type="InterPro" id="IPR032821">
    <property type="entry name" value="PKS_assoc"/>
</dbReference>
<dbReference type="EMBL" id="DQ387466">
    <property type="protein sequence ID" value="ABD47711.1"/>
    <property type="molecule type" value="Genomic_DNA"/>
</dbReference>
<dbReference type="Gene3D" id="3.40.47.10">
    <property type="match status" value="1"/>
</dbReference>